<evidence type="ECO:0000313" key="2">
    <source>
        <dbReference type="Proteomes" id="UP000646776"/>
    </source>
</evidence>
<protein>
    <submittedName>
        <fullName evidence="1">Uncharacterized protein</fullName>
    </submittedName>
</protein>
<reference evidence="1" key="2">
    <citation type="submission" date="2020-09" db="EMBL/GenBank/DDBJ databases">
        <authorList>
            <person name="Sun Q."/>
            <person name="Ohkuma M."/>
        </authorList>
    </citation>
    <scope>NUCLEOTIDE SEQUENCE</scope>
    <source>
        <strain evidence="1">JCM 4125</strain>
    </source>
</reference>
<name>A0A918HQV2_9ACTN</name>
<dbReference type="RefSeq" id="WP_229871114.1">
    <property type="nucleotide sequence ID" value="NZ_BMSA01000039.1"/>
</dbReference>
<evidence type="ECO:0000313" key="1">
    <source>
        <dbReference type="EMBL" id="GGT91658.1"/>
    </source>
</evidence>
<dbReference type="EMBL" id="BMSA01000039">
    <property type="protein sequence ID" value="GGT91658.1"/>
    <property type="molecule type" value="Genomic_DNA"/>
</dbReference>
<proteinExistence type="predicted"/>
<dbReference type="AlphaFoldDB" id="A0A918HQV2"/>
<reference evidence="1" key="1">
    <citation type="journal article" date="2014" name="Int. J. Syst. Evol. Microbiol.">
        <title>Complete genome sequence of Corynebacterium casei LMG S-19264T (=DSM 44701T), isolated from a smear-ripened cheese.</title>
        <authorList>
            <consortium name="US DOE Joint Genome Institute (JGI-PGF)"/>
            <person name="Walter F."/>
            <person name="Albersmeier A."/>
            <person name="Kalinowski J."/>
            <person name="Ruckert C."/>
        </authorList>
    </citation>
    <scope>NUCLEOTIDE SEQUENCE</scope>
    <source>
        <strain evidence="1">JCM 4125</strain>
    </source>
</reference>
<dbReference type="Proteomes" id="UP000646776">
    <property type="component" value="Unassembled WGS sequence"/>
</dbReference>
<keyword evidence="2" id="KW-1185">Reference proteome</keyword>
<comment type="caution">
    <text evidence="1">The sequence shown here is derived from an EMBL/GenBank/DDBJ whole genome shotgun (WGS) entry which is preliminary data.</text>
</comment>
<accession>A0A918HQV2</accession>
<organism evidence="1 2">
    <name type="scientific">Streptomyces phaeofaciens</name>
    <dbReference type="NCBI Taxonomy" id="68254"/>
    <lineage>
        <taxon>Bacteria</taxon>
        <taxon>Bacillati</taxon>
        <taxon>Actinomycetota</taxon>
        <taxon>Actinomycetes</taxon>
        <taxon>Kitasatosporales</taxon>
        <taxon>Streptomycetaceae</taxon>
        <taxon>Streptomyces</taxon>
    </lineage>
</organism>
<sequence>MTTLHLTPASNPLAPARRTRRTFEQTVQLLELFLHREGRAPAAREAIRVDGDTVRIGAWLAKARTKHRSGQRPEAHAHLVAALFDEDWMAEDAVPAVLG</sequence>
<gene>
    <name evidence="1" type="ORF">GCM10010226_82090</name>
</gene>